<dbReference type="Pfam" id="PF00392">
    <property type="entry name" value="GntR"/>
    <property type="match status" value="1"/>
</dbReference>
<dbReference type="SUPFAM" id="SSF46785">
    <property type="entry name" value="Winged helix' DNA-binding domain"/>
    <property type="match status" value="1"/>
</dbReference>
<dbReference type="InterPro" id="IPR036390">
    <property type="entry name" value="WH_DNA-bd_sf"/>
</dbReference>
<dbReference type="InterPro" id="IPR036388">
    <property type="entry name" value="WH-like_DNA-bd_sf"/>
</dbReference>
<dbReference type="PANTHER" id="PTHR43537:SF24">
    <property type="entry name" value="GLUCONATE OPERON TRANSCRIPTIONAL REPRESSOR"/>
    <property type="match status" value="1"/>
</dbReference>
<keyword evidence="3" id="KW-0804">Transcription</keyword>
<dbReference type="SMART" id="SM00345">
    <property type="entry name" value="HTH_GNTR"/>
    <property type="match status" value="1"/>
</dbReference>
<evidence type="ECO:0000256" key="1">
    <source>
        <dbReference type="ARBA" id="ARBA00023015"/>
    </source>
</evidence>
<dbReference type="Gene3D" id="1.10.10.10">
    <property type="entry name" value="Winged helix-like DNA-binding domain superfamily/Winged helix DNA-binding domain"/>
    <property type="match status" value="1"/>
</dbReference>
<dbReference type="Proteomes" id="UP001518140">
    <property type="component" value="Unassembled WGS sequence"/>
</dbReference>
<reference evidence="6 7" key="1">
    <citation type="submission" date="2020-02" db="EMBL/GenBank/DDBJ databases">
        <title>Whole-genome analyses of novel actinobacteria.</title>
        <authorList>
            <person name="Sahin N."/>
            <person name="Tokatli A."/>
        </authorList>
    </citation>
    <scope>NUCLEOTIDE SEQUENCE [LARGE SCALE GENOMIC DNA]</scope>
    <source>
        <strain evidence="6 7">YC419</strain>
    </source>
</reference>
<dbReference type="PRINTS" id="PR00035">
    <property type="entry name" value="HTHGNTR"/>
</dbReference>
<feature type="domain" description="HTH gntR-type" evidence="5">
    <location>
        <begin position="6"/>
        <end position="75"/>
    </location>
</feature>
<feature type="region of interest" description="Disordered" evidence="4">
    <location>
        <begin position="60"/>
        <end position="84"/>
    </location>
</feature>
<proteinExistence type="predicted"/>
<evidence type="ECO:0000313" key="7">
    <source>
        <dbReference type="Proteomes" id="UP001518140"/>
    </source>
</evidence>
<evidence type="ECO:0000256" key="4">
    <source>
        <dbReference type="SAM" id="MobiDB-lite"/>
    </source>
</evidence>
<keyword evidence="2" id="KW-0238">DNA-binding</keyword>
<evidence type="ECO:0000256" key="2">
    <source>
        <dbReference type="ARBA" id="ARBA00023125"/>
    </source>
</evidence>
<keyword evidence="7" id="KW-1185">Reference proteome</keyword>
<evidence type="ECO:0000313" key="6">
    <source>
        <dbReference type="EMBL" id="NGO43337.1"/>
    </source>
</evidence>
<dbReference type="PROSITE" id="PS50949">
    <property type="entry name" value="HTH_GNTR"/>
    <property type="match status" value="1"/>
</dbReference>
<organism evidence="6 7">
    <name type="scientific">Streptomyces ureilyticus</name>
    <dbReference type="NCBI Taxonomy" id="1775131"/>
    <lineage>
        <taxon>Bacteria</taxon>
        <taxon>Bacillati</taxon>
        <taxon>Actinomycetota</taxon>
        <taxon>Actinomycetes</taxon>
        <taxon>Kitasatosporales</taxon>
        <taxon>Streptomycetaceae</taxon>
        <taxon>Streptomyces</taxon>
    </lineage>
</organism>
<name>A0ABX0DWA9_9ACTN</name>
<comment type="caution">
    <text evidence="6">The sequence shown here is derived from an EMBL/GenBank/DDBJ whole genome shotgun (WGS) entry which is preliminary data.</text>
</comment>
<dbReference type="InterPro" id="IPR000524">
    <property type="entry name" value="Tscrpt_reg_HTH_GntR"/>
</dbReference>
<gene>
    <name evidence="6" type="ORF">G6048_14600</name>
</gene>
<accession>A0ABX0DWA9</accession>
<dbReference type="EMBL" id="JAAKZX010000037">
    <property type="protein sequence ID" value="NGO43337.1"/>
    <property type="molecule type" value="Genomic_DNA"/>
</dbReference>
<sequence length="287" mass="31878">MNGSSKLSPREIADVLRERIRVGELKADDRLPTQAELAGQFGVERGAIRQALRMLQRDGLLTNVSKGSPPRIASPDPTGAEDPPQATIVALAPRLAEAFAVPHVRIDAVSLSSESLMLALAEPVRLIHEGRVRPESIKVRILVPSMKHHLLYPSPRKGWDHDADLSDSIHQRSLKQRNNQQRVVEHNLNTLRQTHNIDVQVSFRTVDSTPFQKVYLLNGREVLVAHYIVTETTEEIDGTARELHDAWGTGSLLFSFSAGAGQQAFVQESQNWFDALWETIAADLTLS</sequence>
<dbReference type="CDD" id="cd07377">
    <property type="entry name" value="WHTH_GntR"/>
    <property type="match status" value="1"/>
</dbReference>
<keyword evidence="1" id="KW-0805">Transcription regulation</keyword>
<protein>
    <submittedName>
        <fullName evidence="6">Winged helix-turn-helix transcriptional regulator</fullName>
    </submittedName>
</protein>
<evidence type="ECO:0000259" key="5">
    <source>
        <dbReference type="PROSITE" id="PS50949"/>
    </source>
</evidence>
<dbReference type="PANTHER" id="PTHR43537">
    <property type="entry name" value="TRANSCRIPTIONAL REGULATOR, GNTR FAMILY"/>
    <property type="match status" value="1"/>
</dbReference>
<evidence type="ECO:0000256" key="3">
    <source>
        <dbReference type="ARBA" id="ARBA00023163"/>
    </source>
</evidence>